<dbReference type="InterPro" id="IPR029045">
    <property type="entry name" value="ClpP/crotonase-like_dom_sf"/>
</dbReference>
<gene>
    <name evidence="1" type="ORF">Fadolivirus_1_830</name>
</gene>
<evidence type="ECO:0000313" key="2">
    <source>
        <dbReference type="Proteomes" id="UP001162001"/>
    </source>
</evidence>
<organism evidence="1 2">
    <name type="scientific">Fadolivirus FV1/VV64</name>
    <dbReference type="NCBI Taxonomy" id="3070911"/>
    <lineage>
        <taxon>Viruses</taxon>
        <taxon>Varidnaviria</taxon>
        <taxon>Bamfordvirae</taxon>
        <taxon>Nucleocytoviricota</taxon>
        <taxon>Megaviricetes</taxon>
        <taxon>Imitervirales</taxon>
        <taxon>Mimiviridae</taxon>
        <taxon>Klosneuvirinae</taxon>
        <taxon>Fadolivirus</taxon>
        <taxon>Fadolivirus algeromassiliense</taxon>
    </lineage>
</organism>
<name>A0A7D3UQ42_9VIRU</name>
<dbReference type="GO" id="GO:0016020">
    <property type="term" value="C:membrane"/>
    <property type="evidence" value="ECO:0007669"/>
    <property type="project" value="InterPro"/>
</dbReference>
<keyword evidence="2" id="KW-1185">Reference proteome</keyword>
<dbReference type="EMBL" id="MT418680">
    <property type="protein sequence ID" value="QKF94288.1"/>
    <property type="molecule type" value="Genomic_DNA"/>
</dbReference>
<dbReference type="SUPFAM" id="SSF52096">
    <property type="entry name" value="ClpP/crotonase"/>
    <property type="match status" value="1"/>
</dbReference>
<sequence length="286" mass="32920">MDLLFASIVWLSFILIYLLYSQQIKNDNPFNAFIIDLDLITTFFTKKSLIRLIHDIEQDTNSIIKIILNNSNKYIDNNIFISIDNEDQFIDVLYQCKTLKKELKLIIHSDGGIVSSSDIIVNAILNSNVKITSYIPFYARSAATILALATDEIVMDTFSHLTPTDPQILIEMDNRKSVYSSKVLIDFIDLKKNVNIKTNPKNDNVILSALDAKVLHNDNIVTVKRILLKRNILMKTHKKILNMFTSGNYSHHYPVYFEELKKLGFNVNNTIPENIKNLYSKLKVFL</sequence>
<dbReference type="InterPro" id="IPR002825">
    <property type="entry name" value="Pept_S49_ser-pept_pro"/>
</dbReference>
<dbReference type="Gene3D" id="3.90.226.10">
    <property type="entry name" value="2-enoyl-CoA Hydratase, Chain A, domain 1"/>
    <property type="match status" value="1"/>
</dbReference>
<dbReference type="PANTHER" id="PTHR35984">
    <property type="entry name" value="PERIPLASMIC SERINE PROTEASE"/>
    <property type="match status" value="1"/>
</dbReference>
<reference evidence="1 2" key="1">
    <citation type="submission" date="2020-04" db="EMBL/GenBank/DDBJ databases">
        <title>Advantages and limits of metagenomic assembly and binning of a giant virus.</title>
        <authorList>
            <person name="Schulz F."/>
            <person name="Andreani J."/>
            <person name="Francis R."/>
            <person name="Boudjemaa H."/>
            <person name="Bou Khalil J.Y."/>
            <person name="Lee J."/>
            <person name="La Scola B."/>
            <person name="Woyke T."/>
        </authorList>
    </citation>
    <scope>NUCLEOTIDE SEQUENCE [LARGE SCALE GENOMIC DNA]</scope>
    <source>
        <strain evidence="1 2">FV1/VV64</strain>
    </source>
</reference>
<accession>A0A7D3UQ42</accession>
<protein>
    <submittedName>
        <fullName evidence="1">Peptidase S49 serine-peptidase</fullName>
    </submittedName>
</protein>
<dbReference type="PANTHER" id="PTHR35984:SF1">
    <property type="entry name" value="PERIPLASMIC SERINE PROTEASE"/>
    <property type="match status" value="1"/>
</dbReference>
<dbReference type="Proteomes" id="UP001162001">
    <property type="component" value="Segment"/>
</dbReference>
<dbReference type="Pfam" id="PF01972">
    <property type="entry name" value="SDH_protease"/>
    <property type="match status" value="1"/>
</dbReference>
<evidence type="ECO:0000313" key="1">
    <source>
        <dbReference type="EMBL" id="QKF94288.1"/>
    </source>
</evidence>
<proteinExistence type="predicted"/>